<accession>A0A1H7QN29</accession>
<dbReference type="AlphaFoldDB" id="A0A1H7QN29"/>
<name>A0A1H7QN29_9GAMM</name>
<reference evidence="4" key="1">
    <citation type="submission" date="2016-10" db="EMBL/GenBank/DDBJ databases">
        <authorList>
            <person name="Varghese N."/>
            <person name="Submissions S."/>
        </authorList>
    </citation>
    <scope>NUCLEOTIDE SEQUENCE [LARGE SCALE GENOMIC DNA]</scope>
    <source>
        <strain evidence="4">DSM 241</strain>
    </source>
</reference>
<feature type="chain" id="PRO_5011634180" evidence="1">
    <location>
        <begin position="25"/>
        <end position="328"/>
    </location>
</feature>
<dbReference type="EMBL" id="FOAA01000018">
    <property type="protein sequence ID" value="SEL48677.1"/>
    <property type="molecule type" value="Genomic_DNA"/>
</dbReference>
<evidence type="ECO:0000256" key="1">
    <source>
        <dbReference type="SAM" id="SignalP"/>
    </source>
</evidence>
<organism evidence="3 4">
    <name type="scientific">Ectothiorhodospira marina</name>
    <dbReference type="NCBI Taxonomy" id="1396821"/>
    <lineage>
        <taxon>Bacteria</taxon>
        <taxon>Pseudomonadati</taxon>
        <taxon>Pseudomonadota</taxon>
        <taxon>Gammaproteobacteria</taxon>
        <taxon>Chromatiales</taxon>
        <taxon>Ectothiorhodospiraceae</taxon>
        <taxon>Ectothiorhodospira</taxon>
    </lineage>
</organism>
<feature type="signal peptide" evidence="1">
    <location>
        <begin position="1"/>
        <end position="24"/>
    </location>
</feature>
<protein>
    <submittedName>
        <fullName evidence="3">Uncharacterized iron-regulated protein</fullName>
    </submittedName>
</protein>
<proteinExistence type="predicted"/>
<dbReference type="Gene3D" id="3.40.50.11550">
    <property type="match status" value="2"/>
</dbReference>
<evidence type="ECO:0000259" key="2">
    <source>
        <dbReference type="Pfam" id="PF04187"/>
    </source>
</evidence>
<dbReference type="Pfam" id="PF04187">
    <property type="entry name" value="Cofac_haem_bdg"/>
    <property type="match status" value="1"/>
</dbReference>
<dbReference type="RefSeq" id="WP_090255166.1">
    <property type="nucleotide sequence ID" value="NZ_FOAA01000018.1"/>
</dbReference>
<sequence>MRFRLPHLLSAMGLSALLCLPAQALSEGREWRAPHLQDHPLVGQIWVPSEQRSLSRKALEARLLEARILLLGEVHGNPDHHALQLELIQALAAADKAPALAMEIFDLENQSRLDTLRDQGEGDADVLAHAAGVEARHWPWDEYRPLVQWALDQDQPLLAANLSGERAMQVGREGLSNHMDEVERRRLGLDEPLPGPVGRRLIEHIVDAHCGYLPAARTGGMVDAQRARDAHMADRLLQAEGRPVVLIAGSGHVRRDYGVPRYLEARGAQGPVLSLAFVEVREGDDSPEDYAMAMDGVYDVILFTPRHRMTDPCDDFREQLEGMRENAS</sequence>
<keyword evidence="1" id="KW-0732">Signal</keyword>
<keyword evidence="4" id="KW-1185">Reference proteome</keyword>
<dbReference type="OrthoDB" id="9795827at2"/>
<dbReference type="STRING" id="1396821.SAMN05444515_11825"/>
<evidence type="ECO:0000313" key="4">
    <source>
        <dbReference type="Proteomes" id="UP000199256"/>
    </source>
</evidence>
<gene>
    <name evidence="3" type="ORF">SAMN05444515_11825</name>
</gene>
<dbReference type="InterPro" id="IPR016773">
    <property type="entry name" value="Fe3_uptake_reg_CjrA_prd"/>
</dbReference>
<dbReference type="InterPro" id="IPR007314">
    <property type="entry name" value="Cofac_haem-bd_dom"/>
</dbReference>
<dbReference type="CDD" id="cd14727">
    <property type="entry name" value="ChanN-like"/>
    <property type="match status" value="1"/>
</dbReference>
<dbReference type="Proteomes" id="UP000199256">
    <property type="component" value="Unassembled WGS sequence"/>
</dbReference>
<dbReference type="PIRSF" id="PIRSF020419">
    <property type="entry name" value="Fe_uptake_reg_CjrA_prd"/>
    <property type="match status" value="1"/>
</dbReference>
<evidence type="ECO:0000313" key="3">
    <source>
        <dbReference type="EMBL" id="SEL48677.1"/>
    </source>
</evidence>
<feature type="domain" description="Haem-binding uptake Tiki superfamily ChaN" evidence="2">
    <location>
        <begin position="61"/>
        <end position="263"/>
    </location>
</feature>
<dbReference type="SUPFAM" id="SSF159501">
    <property type="entry name" value="EreA/ChaN-like"/>
    <property type="match status" value="1"/>
</dbReference>